<proteinExistence type="predicted"/>
<evidence type="ECO:0000313" key="2">
    <source>
        <dbReference type="EMBL" id="GAA5503650.1"/>
    </source>
</evidence>
<keyword evidence="1" id="KW-0472">Membrane</keyword>
<name>A0ABP9VGC9_9DEIO</name>
<keyword evidence="3" id="KW-1185">Reference proteome</keyword>
<dbReference type="EMBL" id="BAABRN010000059">
    <property type="protein sequence ID" value="GAA5503650.1"/>
    <property type="molecule type" value="Genomic_DNA"/>
</dbReference>
<dbReference type="Proteomes" id="UP001458946">
    <property type="component" value="Unassembled WGS sequence"/>
</dbReference>
<keyword evidence="1" id="KW-1133">Transmembrane helix</keyword>
<evidence type="ECO:0000256" key="1">
    <source>
        <dbReference type="SAM" id="Phobius"/>
    </source>
</evidence>
<organism evidence="2 3">
    <name type="scientific">Deinococcus xinjiangensis</name>
    <dbReference type="NCBI Taxonomy" id="457454"/>
    <lineage>
        <taxon>Bacteria</taxon>
        <taxon>Thermotogati</taxon>
        <taxon>Deinococcota</taxon>
        <taxon>Deinococci</taxon>
        <taxon>Deinococcales</taxon>
        <taxon>Deinococcaceae</taxon>
        <taxon>Deinococcus</taxon>
    </lineage>
</organism>
<accession>A0ABP9VGC9</accession>
<comment type="caution">
    <text evidence="2">The sequence shown here is derived from an EMBL/GenBank/DDBJ whole genome shotgun (WGS) entry which is preliminary data.</text>
</comment>
<reference evidence="2 3" key="1">
    <citation type="submission" date="2024-02" db="EMBL/GenBank/DDBJ databases">
        <title>Deinococcus xinjiangensis NBRC 107630.</title>
        <authorList>
            <person name="Ichikawa N."/>
            <person name="Katano-Makiyama Y."/>
            <person name="Hidaka K."/>
        </authorList>
    </citation>
    <scope>NUCLEOTIDE SEQUENCE [LARGE SCALE GENOMIC DNA]</scope>
    <source>
        <strain evidence="2 3">NBRC 107630</strain>
    </source>
</reference>
<feature type="transmembrane region" description="Helical" evidence="1">
    <location>
        <begin position="50"/>
        <end position="70"/>
    </location>
</feature>
<dbReference type="RefSeq" id="WP_353543620.1">
    <property type="nucleotide sequence ID" value="NZ_BAABRN010000059.1"/>
</dbReference>
<evidence type="ECO:0000313" key="3">
    <source>
        <dbReference type="Proteomes" id="UP001458946"/>
    </source>
</evidence>
<sequence>MKILSRLLVLLGLLVLLIGIGFLVKGIYDVNIIHAVAISNRSASYYNPRQEIILTSALTAVGGFLMGLGISMPKR</sequence>
<keyword evidence="1" id="KW-0812">Transmembrane</keyword>
<protein>
    <submittedName>
        <fullName evidence="2">Uncharacterized protein</fullName>
    </submittedName>
</protein>
<gene>
    <name evidence="2" type="ORF">Dxin01_03409</name>
</gene>